<feature type="compositionally biased region" description="Polar residues" evidence="1">
    <location>
        <begin position="99"/>
        <end position="128"/>
    </location>
</feature>
<dbReference type="Proteomes" id="UP000398389">
    <property type="component" value="Unassembled WGS sequence"/>
</dbReference>
<gene>
    <name evidence="2" type="ORF">SAPINGB_P002754</name>
</gene>
<feature type="region of interest" description="Disordered" evidence="1">
    <location>
        <begin position="82"/>
        <end position="128"/>
    </location>
</feature>
<protein>
    <submittedName>
        <fullName evidence="2">Uncharacterized protein</fullName>
    </submittedName>
</protein>
<organism evidence="2 3">
    <name type="scientific">Magnusiomyces paraingens</name>
    <dbReference type="NCBI Taxonomy" id="2606893"/>
    <lineage>
        <taxon>Eukaryota</taxon>
        <taxon>Fungi</taxon>
        <taxon>Dikarya</taxon>
        <taxon>Ascomycota</taxon>
        <taxon>Saccharomycotina</taxon>
        <taxon>Dipodascomycetes</taxon>
        <taxon>Dipodascales</taxon>
        <taxon>Dipodascaceae</taxon>
        <taxon>Magnusiomyces</taxon>
    </lineage>
</organism>
<dbReference type="AlphaFoldDB" id="A0A5E8BFU5"/>
<dbReference type="RefSeq" id="XP_031853363.1">
    <property type="nucleotide sequence ID" value="XM_031997472.1"/>
</dbReference>
<reference evidence="2 3" key="1">
    <citation type="submission" date="2019-09" db="EMBL/GenBank/DDBJ databases">
        <authorList>
            <person name="Brejova B."/>
        </authorList>
    </citation>
    <scope>NUCLEOTIDE SEQUENCE [LARGE SCALE GENOMIC DNA]</scope>
</reference>
<proteinExistence type="predicted"/>
<accession>A0A5E8BFU5</accession>
<sequence>MDETTPAQVFKWTQDVCDILSQPDLLVFWAHAQGVSVAHARRTILQSLAQKPSNMNTQHAGPNAIIAEDKARFASEHRVRLQYGASGSSSGRGSGRLYSDSTNTSTMSLGSNLGQVGSSSDTGPISKR</sequence>
<keyword evidence="3" id="KW-1185">Reference proteome</keyword>
<evidence type="ECO:0000256" key="1">
    <source>
        <dbReference type="SAM" id="MobiDB-lite"/>
    </source>
</evidence>
<dbReference type="EMBL" id="CABVLU010000002">
    <property type="protein sequence ID" value="VVT50420.1"/>
    <property type="molecule type" value="Genomic_DNA"/>
</dbReference>
<name>A0A5E8BFU5_9ASCO</name>
<evidence type="ECO:0000313" key="3">
    <source>
        <dbReference type="Proteomes" id="UP000398389"/>
    </source>
</evidence>
<evidence type="ECO:0000313" key="2">
    <source>
        <dbReference type="EMBL" id="VVT50420.1"/>
    </source>
</evidence>
<dbReference type="GeneID" id="43581572"/>